<dbReference type="Proteomes" id="UP000887569">
    <property type="component" value="Unplaced"/>
</dbReference>
<name>A0A915ANU3_PARUN</name>
<organism evidence="1 2">
    <name type="scientific">Parascaris univalens</name>
    <name type="common">Nematode worm</name>
    <dbReference type="NCBI Taxonomy" id="6257"/>
    <lineage>
        <taxon>Eukaryota</taxon>
        <taxon>Metazoa</taxon>
        <taxon>Ecdysozoa</taxon>
        <taxon>Nematoda</taxon>
        <taxon>Chromadorea</taxon>
        <taxon>Rhabditida</taxon>
        <taxon>Spirurina</taxon>
        <taxon>Ascaridomorpha</taxon>
        <taxon>Ascaridoidea</taxon>
        <taxon>Ascarididae</taxon>
        <taxon>Parascaris</taxon>
    </lineage>
</organism>
<dbReference type="AlphaFoldDB" id="A0A915ANU3"/>
<sequence length="96" mass="10957">MIGISRTGRLLSKFYFFTYCYLAQRKQAEGVLDELFFAIAKASKVVVDSRNSRNISVVQELPGYLMRELCMIAGVCGVSFYSLNYSDDRWDYVIGT</sequence>
<dbReference type="WBParaSite" id="PgR012_g018_t01">
    <property type="protein sequence ID" value="PgR012_g018_t01"/>
    <property type="gene ID" value="PgR012_g018"/>
</dbReference>
<reference evidence="2" key="1">
    <citation type="submission" date="2022-11" db="UniProtKB">
        <authorList>
            <consortium name="WormBaseParasite"/>
        </authorList>
    </citation>
    <scope>IDENTIFICATION</scope>
</reference>
<accession>A0A915ANU3</accession>
<evidence type="ECO:0000313" key="2">
    <source>
        <dbReference type="WBParaSite" id="PgR012_g018_t01"/>
    </source>
</evidence>
<keyword evidence="1" id="KW-1185">Reference proteome</keyword>
<proteinExistence type="predicted"/>
<evidence type="ECO:0000313" key="1">
    <source>
        <dbReference type="Proteomes" id="UP000887569"/>
    </source>
</evidence>
<protein>
    <submittedName>
        <fullName evidence="2">Uncharacterized protein</fullName>
    </submittedName>
</protein>